<protein>
    <submittedName>
        <fullName evidence="1">Uncharacterized protein</fullName>
    </submittedName>
</protein>
<sequence length="93" mass="11136">MMRSYMLEEPDEAEIGFPEDSVCWVRLDFQLQRCYQFQDETGDQTTSVETGEKSYRSRFSESYKYDVEERLKATLERMRSTSFDDVSQFVQEL</sequence>
<dbReference type="Proteomes" id="UP000271889">
    <property type="component" value="Unassembled WGS sequence"/>
</dbReference>
<dbReference type="OrthoDB" id="10645545at2759"/>
<dbReference type="AlphaFoldDB" id="A0A3P7MBM8"/>
<name>A0A3P7MBM8_CYLGO</name>
<reference evidence="1 2" key="1">
    <citation type="submission" date="2018-11" db="EMBL/GenBank/DDBJ databases">
        <authorList>
            <consortium name="Pathogen Informatics"/>
        </authorList>
    </citation>
    <scope>NUCLEOTIDE SEQUENCE [LARGE SCALE GENOMIC DNA]</scope>
</reference>
<proteinExistence type="predicted"/>
<evidence type="ECO:0000313" key="2">
    <source>
        <dbReference type="Proteomes" id="UP000271889"/>
    </source>
</evidence>
<dbReference type="EMBL" id="UYRV01111544">
    <property type="protein sequence ID" value="VDN26824.1"/>
    <property type="molecule type" value="Genomic_DNA"/>
</dbReference>
<keyword evidence="2" id="KW-1185">Reference proteome</keyword>
<evidence type="ECO:0000313" key="1">
    <source>
        <dbReference type="EMBL" id="VDN26824.1"/>
    </source>
</evidence>
<organism evidence="1 2">
    <name type="scientific">Cylicostephanus goldi</name>
    <name type="common">Nematode worm</name>
    <dbReference type="NCBI Taxonomy" id="71465"/>
    <lineage>
        <taxon>Eukaryota</taxon>
        <taxon>Metazoa</taxon>
        <taxon>Ecdysozoa</taxon>
        <taxon>Nematoda</taxon>
        <taxon>Chromadorea</taxon>
        <taxon>Rhabditida</taxon>
        <taxon>Rhabditina</taxon>
        <taxon>Rhabditomorpha</taxon>
        <taxon>Strongyloidea</taxon>
        <taxon>Strongylidae</taxon>
        <taxon>Cylicostephanus</taxon>
    </lineage>
</organism>
<gene>
    <name evidence="1" type="ORF">CGOC_LOCUS10497</name>
</gene>
<accession>A0A3P7MBM8</accession>